<sequence>MGFDFELILAIAFLVTGVFWVYDRVVYLPKRKVVLANMATETRAVLSKDAQQRLADTPKFVVEVKSYFIIIAVIFGLRSFVVEPFQIPSGSMLPTLKIGDFILVNKFDYGLRLPVLNTTLIPTTEPKRGDVVVFKYPLDPSLNYIKRLVGLPGDQVSYHNKILTVNGEQVSKEFLAKLPVSLNPDQEPVDLFSENLGGVKHDIYNSYRFTPHEGEWTVPAGHYFVMGDNRDNSADSRFWGFVPDENMKGRAFYVWLHWDKFFSIPSFKHNGLIE</sequence>
<feature type="active site" evidence="7">
    <location>
        <position position="146"/>
    </location>
</feature>
<dbReference type="InterPro" id="IPR019756">
    <property type="entry name" value="Pept_S26A_signal_pept_1_Ser-AS"/>
</dbReference>
<feature type="domain" description="Peptidase S26" evidence="10">
    <location>
        <begin position="64"/>
        <end position="255"/>
    </location>
</feature>
<evidence type="ECO:0000256" key="9">
    <source>
        <dbReference type="RuleBase" id="RU362042"/>
    </source>
</evidence>
<dbReference type="Proteomes" id="UP000252792">
    <property type="component" value="Unassembled WGS sequence"/>
</dbReference>
<evidence type="ECO:0000256" key="5">
    <source>
        <dbReference type="ARBA" id="ARBA00022670"/>
    </source>
</evidence>
<dbReference type="InterPro" id="IPR019758">
    <property type="entry name" value="Pept_S26A_signal_pept_1_CS"/>
</dbReference>
<dbReference type="GO" id="GO:0016020">
    <property type="term" value="C:membrane"/>
    <property type="evidence" value="ECO:0007669"/>
    <property type="project" value="UniProtKB-SubCell"/>
</dbReference>
<dbReference type="CDD" id="cd06530">
    <property type="entry name" value="S26_SPase_I"/>
    <property type="match status" value="1"/>
</dbReference>
<evidence type="ECO:0000256" key="7">
    <source>
        <dbReference type="PIRSR" id="PIRSR600223-1"/>
    </source>
</evidence>
<evidence type="ECO:0000259" key="10">
    <source>
        <dbReference type="Pfam" id="PF10502"/>
    </source>
</evidence>
<feature type="transmembrane region" description="Helical" evidence="8">
    <location>
        <begin position="60"/>
        <end position="81"/>
    </location>
</feature>
<evidence type="ECO:0000313" key="11">
    <source>
        <dbReference type="EMBL" id="RBP81856.1"/>
    </source>
</evidence>
<evidence type="ECO:0000256" key="1">
    <source>
        <dbReference type="ARBA" id="ARBA00000677"/>
    </source>
</evidence>
<keyword evidence="8" id="KW-0472">Membrane</keyword>
<evidence type="ECO:0000256" key="3">
    <source>
        <dbReference type="ARBA" id="ARBA00013208"/>
    </source>
</evidence>
<name>A0A366J492_9GAMM</name>
<dbReference type="PROSITE" id="PS00761">
    <property type="entry name" value="SPASE_I_3"/>
    <property type="match status" value="1"/>
</dbReference>
<evidence type="ECO:0000256" key="4">
    <source>
        <dbReference type="ARBA" id="ARBA00019232"/>
    </source>
</evidence>
<dbReference type="PRINTS" id="PR00727">
    <property type="entry name" value="LEADERPTASE"/>
</dbReference>
<dbReference type="PANTHER" id="PTHR43390:SF1">
    <property type="entry name" value="CHLOROPLAST PROCESSING PEPTIDASE"/>
    <property type="match status" value="1"/>
</dbReference>
<feature type="transmembrane region" description="Helical" evidence="8">
    <location>
        <begin position="6"/>
        <end position="22"/>
    </location>
</feature>
<dbReference type="OrthoDB" id="9815782at2"/>
<dbReference type="InterPro" id="IPR036286">
    <property type="entry name" value="LexA/Signal_pep-like_sf"/>
</dbReference>
<evidence type="ECO:0000313" key="12">
    <source>
        <dbReference type="Proteomes" id="UP000252792"/>
    </source>
</evidence>
<dbReference type="EMBL" id="QNSE01000009">
    <property type="protein sequence ID" value="RBP81856.1"/>
    <property type="molecule type" value="Genomic_DNA"/>
</dbReference>
<dbReference type="GO" id="GO:0004252">
    <property type="term" value="F:serine-type endopeptidase activity"/>
    <property type="evidence" value="ECO:0007669"/>
    <property type="project" value="InterPro"/>
</dbReference>
<evidence type="ECO:0000256" key="2">
    <source>
        <dbReference type="ARBA" id="ARBA00009370"/>
    </source>
</evidence>
<organism evidence="11 12">
    <name type="scientific">Marinomonas rhizomae</name>
    <dbReference type="NCBI Taxonomy" id="491948"/>
    <lineage>
        <taxon>Bacteria</taxon>
        <taxon>Pseudomonadati</taxon>
        <taxon>Pseudomonadota</taxon>
        <taxon>Gammaproteobacteria</taxon>
        <taxon>Oceanospirillales</taxon>
        <taxon>Oceanospirillaceae</taxon>
        <taxon>Marinomonas</taxon>
    </lineage>
</organism>
<dbReference type="GO" id="GO:0006465">
    <property type="term" value="P:signal peptide processing"/>
    <property type="evidence" value="ECO:0007669"/>
    <property type="project" value="InterPro"/>
</dbReference>
<dbReference type="InterPro" id="IPR000223">
    <property type="entry name" value="Pept_S26A_signal_pept_1"/>
</dbReference>
<keyword evidence="12" id="KW-1185">Reference proteome</keyword>
<dbReference type="EC" id="3.4.21.89" evidence="3 8"/>
<evidence type="ECO:0000256" key="8">
    <source>
        <dbReference type="RuleBase" id="RU003993"/>
    </source>
</evidence>
<dbReference type="PROSITE" id="PS00501">
    <property type="entry name" value="SPASE_I_1"/>
    <property type="match status" value="1"/>
</dbReference>
<keyword evidence="5 8" id="KW-0645">Protease</keyword>
<dbReference type="GO" id="GO:0009003">
    <property type="term" value="F:signal peptidase activity"/>
    <property type="evidence" value="ECO:0007669"/>
    <property type="project" value="UniProtKB-EC"/>
</dbReference>
<dbReference type="Gene3D" id="2.10.109.10">
    <property type="entry name" value="Umud Fragment, subunit A"/>
    <property type="match status" value="1"/>
</dbReference>
<comment type="subcellular location">
    <subcellularLocation>
        <location evidence="9">Membrane</location>
        <topology evidence="9">Multi-pass membrane protein</topology>
    </subcellularLocation>
</comment>
<reference evidence="11 12" key="1">
    <citation type="submission" date="2018-06" db="EMBL/GenBank/DDBJ databases">
        <title>Genomic Encyclopedia of Type Strains, Phase III (KMG-III): the genomes of soil and plant-associated and newly described type strains.</title>
        <authorList>
            <person name="Whitman W."/>
        </authorList>
    </citation>
    <scope>NUCLEOTIDE SEQUENCE [LARGE SCALE GENOMIC DNA]</scope>
    <source>
        <strain evidence="11 12">CECT 7377</strain>
    </source>
</reference>
<keyword evidence="8" id="KW-0812">Transmembrane</keyword>
<proteinExistence type="inferred from homology"/>
<comment type="catalytic activity">
    <reaction evidence="1 8">
        <text>Cleavage of hydrophobic, N-terminal signal or leader sequences from secreted and periplasmic proteins.</text>
        <dbReference type="EC" id="3.4.21.89"/>
    </reaction>
</comment>
<dbReference type="SUPFAM" id="SSF51306">
    <property type="entry name" value="LexA/Signal peptidase"/>
    <property type="match status" value="1"/>
</dbReference>
<comment type="similarity">
    <text evidence="2 9">Belongs to the peptidase S26 family.</text>
</comment>
<keyword evidence="8" id="KW-1133">Transmembrane helix</keyword>
<feature type="active site" evidence="7">
    <location>
        <position position="91"/>
    </location>
</feature>
<keyword evidence="6 8" id="KW-0378">Hydrolase</keyword>
<dbReference type="PROSITE" id="PS00760">
    <property type="entry name" value="SPASE_I_2"/>
    <property type="match status" value="1"/>
</dbReference>
<dbReference type="InterPro" id="IPR019757">
    <property type="entry name" value="Pept_S26A_signal_pept_1_Lys-AS"/>
</dbReference>
<dbReference type="RefSeq" id="WP_113917247.1">
    <property type="nucleotide sequence ID" value="NZ_QNSE01000009.1"/>
</dbReference>
<dbReference type="NCBIfam" id="TIGR02227">
    <property type="entry name" value="sigpep_I_bact"/>
    <property type="match status" value="1"/>
</dbReference>
<dbReference type="AlphaFoldDB" id="A0A366J492"/>
<protein>
    <recommendedName>
        <fullName evidence="4 8">Signal peptidase I</fullName>
        <ecNumber evidence="3 8">3.4.21.89</ecNumber>
    </recommendedName>
</protein>
<comment type="caution">
    <text evidence="11">The sequence shown here is derived from an EMBL/GenBank/DDBJ whole genome shotgun (WGS) entry which is preliminary data.</text>
</comment>
<evidence type="ECO:0000256" key="6">
    <source>
        <dbReference type="ARBA" id="ARBA00022801"/>
    </source>
</evidence>
<dbReference type="PANTHER" id="PTHR43390">
    <property type="entry name" value="SIGNAL PEPTIDASE I"/>
    <property type="match status" value="1"/>
</dbReference>
<dbReference type="InterPro" id="IPR019533">
    <property type="entry name" value="Peptidase_S26"/>
</dbReference>
<gene>
    <name evidence="11" type="ORF">DFP80_109156</name>
</gene>
<accession>A0A366J492</accession>
<dbReference type="Pfam" id="PF10502">
    <property type="entry name" value="Peptidase_S26"/>
    <property type="match status" value="1"/>
</dbReference>